<evidence type="ECO:0000256" key="1">
    <source>
        <dbReference type="ARBA" id="ARBA00004123"/>
    </source>
</evidence>
<evidence type="ECO:0000313" key="11">
    <source>
        <dbReference type="Proteomes" id="UP001221142"/>
    </source>
</evidence>
<dbReference type="InterPro" id="IPR007219">
    <property type="entry name" value="XnlR_reg_dom"/>
</dbReference>
<reference evidence="10" key="1">
    <citation type="submission" date="2023-03" db="EMBL/GenBank/DDBJ databases">
        <title>Massive genome expansion in bonnet fungi (Mycena s.s.) driven by repeated elements and novel gene families across ecological guilds.</title>
        <authorList>
            <consortium name="Lawrence Berkeley National Laboratory"/>
            <person name="Harder C.B."/>
            <person name="Miyauchi S."/>
            <person name="Viragh M."/>
            <person name="Kuo A."/>
            <person name="Thoen E."/>
            <person name="Andreopoulos B."/>
            <person name="Lu D."/>
            <person name="Skrede I."/>
            <person name="Drula E."/>
            <person name="Henrissat B."/>
            <person name="Morin E."/>
            <person name="Kohler A."/>
            <person name="Barry K."/>
            <person name="LaButti K."/>
            <person name="Morin E."/>
            <person name="Salamov A."/>
            <person name="Lipzen A."/>
            <person name="Mereny Z."/>
            <person name="Hegedus B."/>
            <person name="Baldrian P."/>
            <person name="Stursova M."/>
            <person name="Weitz H."/>
            <person name="Taylor A."/>
            <person name="Grigoriev I.V."/>
            <person name="Nagy L.G."/>
            <person name="Martin F."/>
            <person name="Kauserud H."/>
        </authorList>
    </citation>
    <scope>NUCLEOTIDE SEQUENCE</scope>
    <source>
        <strain evidence="10">9284</strain>
    </source>
</reference>
<evidence type="ECO:0000259" key="9">
    <source>
        <dbReference type="PROSITE" id="PS50048"/>
    </source>
</evidence>
<dbReference type="CDD" id="cd00067">
    <property type="entry name" value="GAL4"/>
    <property type="match status" value="1"/>
</dbReference>
<evidence type="ECO:0000256" key="8">
    <source>
        <dbReference type="SAM" id="MobiDB-lite"/>
    </source>
</evidence>
<dbReference type="InterPro" id="IPR051615">
    <property type="entry name" value="Transcr_Regulatory_Elem"/>
</dbReference>
<dbReference type="InterPro" id="IPR001138">
    <property type="entry name" value="Zn2Cys6_DnaBD"/>
</dbReference>
<dbReference type="GO" id="GO:0008270">
    <property type="term" value="F:zinc ion binding"/>
    <property type="evidence" value="ECO:0007669"/>
    <property type="project" value="InterPro"/>
</dbReference>
<dbReference type="GO" id="GO:0000981">
    <property type="term" value="F:DNA-binding transcription factor activity, RNA polymerase II-specific"/>
    <property type="evidence" value="ECO:0007669"/>
    <property type="project" value="InterPro"/>
</dbReference>
<proteinExistence type="predicted"/>
<keyword evidence="6" id="KW-0804">Transcription</keyword>
<evidence type="ECO:0000256" key="7">
    <source>
        <dbReference type="ARBA" id="ARBA00023242"/>
    </source>
</evidence>
<keyword evidence="3" id="KW-0862">Zinc</keyword>
<gene>
    <name evidence="10" type="ORF">FB45DRAFT_918185</name>
</gene>
<dbReference type="Pfam" id="PF04082">
    <property type="entry name" value="Fungal_trans"/>
    <property type="match status" value="1"/>
</dbReference>
<dbReference type="PROSITE" id="PS00463">
    <property type="entry name" value="ZN2_CY6_FUNGAL_1"/>
    <property type="match status" value="1"/>
</dbReference>
<dbReference type="Pfam" id="PF00172">
    <property type="entry name" value="Zn_clus"/>
    <property type="match status" value="1"/>
</dbReference>
<accession>A0AAD7BRB0</accession>
<dbReference type="Gene3D" id="4.10.240.10">
    <property type="entry name" value="Zn(2)-C6 fungal-type DNA-binding domain"/>
    <property type="match status" value="1"/>
</dbReference>
<dbReference type="AlphaFoldDB" id="A0AAD7BRB0"/>
<dbReference type="PROSITE" id="PS50048">
    <property type="entry name" value="ZN2_CY6_FUNGAL_2"/>
    <property type="match status" value="1"/>
</dbReference>
<keyword evidence="2" id="KW-0479">Metal-binding</keyword>
<keyword evidence="5" id="KW-0238">DNA-binding</keyword>
<dbReference type="PANTHER" id="PTHR31313:SF81">
    <property type="entry name" value="TY1 ENHANCER ACTIVATOR"/>
    <property type="match status" value="1"/>
</dbReference>
<evidence type="ECO:0000256" key="5">
    <source>
        <dbReference type="ARBA" id="ARBA00023125"/>
    </source>
</evidence>
<dbReference type="SUPFAM" id="SSF57701">
    <property type="entry name" value="Zn2/Cys6 DNA-binding domain"/>
    <property type="match status" value="1"/>
</dbReference>
<comment type="subcellular location">
    <subcellularLocation>
        <location evidence="1">Nucleus</location>
    </subcellularLocation>
</comment>
<dbReference type="InterPro" id="IPR036864">
    <property type="entry name" value="Zn2-C6_fun-type_DNA-bd_sf"/>
</dbReference>
<protein>
    <recommendedName>
        <fullName evidence="9">Zn(2)-C6 fungal-type domain-containing protein</fullName>
    </recommendedName>
</protein>
<feature type="region of interest" description="Disordered" evidence="8">
    <location>
        <begin position="103"/>
        <end position="127"/>
    </location>
</feature>
<dbReference type="GO" id="GO:0005634">
    <property type="term" value="C:nucleus"/>
    <property type="evidence" value="ECO:0007669"/>
    <property type="project" value="UniProtKB-SubCell"/>
</dbReference>
<name>A0AAD7BRB0_9AGAR</name>
<dbReference type="EMBL" id="JARKIF010000010">
    <property type="protein sequence ID" value="KAJ7628398.1"/>
    <property type="molecule type" value="Genomic_DNA"/>
</dbReference>
<keyword evidence="7" id="KW-0539">Nucleus</keyword>
<evidence type="ECO:0000256" key="6">
    <source>
        <dbReference type="ARBA" id="ARBA00023163"/>
    </source>
</evidence>
<dbReference type="SMART" id="SM00066">
    <property type="entry name" value="GAL4"/>
    <property type="match status" value="1"/>
</dbReference>
<keyword evidence="4" id="KW-0805">Transcription regulation</keyword>
<evidence type="ECO:0000256" key="2">
    <source>
        <dbReference type="ARBA" id="ARBA00022723"/>
    </source>
</evidence>
<feature type="domain" description="Zn(2)-C6 fungal-type" evidence="9">
    <location>
        <begin position="16"/>
        <end position="48"/>
    </location>
</feature>
<dbReference type="GO" id="GO:0006351">
    <property type="term" value="P:DNA-templated transcription"/>
    <property type="evidence" value="ECO:0007669"/>
    <property type="project" value="InterPro"/>
</dbReference>
<dbReference type="GO" id="GO:0003677">
    <property type="term" value="F:DNA binding"/>
    <property type="evidence" value="ECO:0007669"/>
    <property type="project" value="UniProtKB-KW"/>
</dbReference>
<evidence type="ECO:0000256" key="4">
    <source>
        <dbReference type="ARBA" id="ARBA00023015"/>
    </source>
</evidence>
<dbReference type="Proteomes" id="UP001221142">
    <property type="component" value="Unassembled WGS sequence"/>
</dbReference>
<comment type="caution">
    <text evidence="10">The sequence shown here is derived from an EMBL/GenBank/DDBJ whole genome shotgun (WGS) entry which is preliminary data.</text>
</comment>
<organism evidence="10 11">
    <name type="scientific">Roridomyces roridus</name>
    <dbReference type="NCBI Taxonomy" id="1738132"/>
    <lineage>
        <taxon>Eukaryota</taxon>
        <taxon>Fungi</taxon>
        <taxon>Dikarya</taxon>
        <taxon>Basidiomycota</taxon>
        <taxon>Agaricomycotina</taxon>
        <taxon>Agaricomycetes</taxon>
        <taxon>Agaricomycetidae</taxon>
        <taxon>Agaricales</taxon>
        <taxon>Marasmiineae</taxon>
        <taxon>Mycenaceae</taxon>
        <taxon>Roridomyces</taxon>
    </lineage>
</organism>
<dbReference type="CDD" id="cd12148">
    <property type="entry name" value="fungal_TF_MHR"/>
    <property type="match status" value="1"/>
</dbReference>
<evidence type="ECO:0000256" key="3">
    <source>
        <dbReference type="ARBA" id="ARBA00022833"/>
    </source>
</evidence>
<sequence>MPKESSKPRKPYAAQACTICRAKKIKCDGLRPVCSPCASSGRDDECAWARETVSRKPRTEAHFEALKKRAESLQSYVDLLEGIVAKCVCQDLSAHRQFRAEQLEATTTPESDGEEDGSDAEITRELTVPTERLKLNENLGALMLHGLTSPWHFTDKLPREVISTKPPVENSLNTAYVLWVNDINASESDLRIDWSRHLPPEVPLDRREHDKILDLTFKFLTMWGQRVVPSLFLRDMHRALSVPPSEPPPVTPHYSPMLHNALLALSANFSDDPRIRDRAARECFANAAKSCLDAECKRPNISLVEALAFLGSYYGDKSDRIAADLHFGMCSRISQTLGFGVDSKGWVEAGLLTNDEMVCRNWTHWTVFSLDVCWALYFSRDFCWPPLDRHTTPMPFIDTESDQIPWLHPSVPPQPNYLSLAFSETASLLVIGHKIIDIVNSLRASGSASAQDLVKVDEKVSRIDLELHNWKSSLPPQLDVTLANKRESTPQRLMLHCAYWWCMILLHRPFFARRARSIQRSDREVDHVKLCKRAAEHILELLETWSSLYGLRYSPQTLQQVIYTATTVFFLLALQATANIRIAQVSLRSALAQVEQCLGFLDEMGQSWDFVVRTKEMLRSVLYNKLRPIIARRLEQKGIVGDLSAITPPLPDNAVTSPSRDLLSSNDAEWSQMSFDFFTQLQGNGSDGGPFNQLAGESEVFSGFLPSFQAPLDFWQRDLFGEDAMAGYSV</sequence>
<dbReference type="PANTHER" id="PTHR31313">
    <property type="entry name" value="TY1 ENHANCER ACTIVATOR"/>
    <property type="match status" value="1"/>
</dbReference>
<keyword evidence="11" id="KW-1185">Reference proteome</keyword>
<evidence type="ECO:0000313" key="10">
    <source>
        <dbReference type="EMBL" id="KAJ7628398.1"/>
    </source>
</evidence>